<evidence type="ECO:0000313" key="18">
    <source>
        <dbReference type="EMBL" id="AXH29158.1"/>
    </source>
</evidence>
<evidence type="ECO:0000256" key="6">
    <source>
        <dbReference type="ARBA" id="ARBA00022619"/>
    </source>
</evidence>
<dbReference type="EMBL" id="CP022375">
    <property type="protein sequence ID" value="AXH29158.1"/>
    <property type="molecule type" value="Genomic_DNA"/>
</dbReference>
<dbReference type="GO" id="GO:0008835">
    <property type="term" value="F:diaminohydroxyphosphoribosylaminopyrimidine deaminase activity"/>
    <property type="evidence" value="ECO:0007669"/>
    <property type="project" value="UniProtKB-EC"/>
</dbReference>
<evidence type="ECO:0000256" key="13">
    <source>
        <dbReference type="PIRNR" id="PIRNR006769"/>
    </source>
</evidence>
<dbReference type="GO" id="GO:0008703">
    <property type="term" value="F:5-amino-6-(5-phosphoribosylamino)uracil reductase activity"/>
    <property type="evidence" value="ECO:0007669"/>
    <property type="project" value="UniProtKB-EC"/>
</dbReference>
<evidence type="ECO:0000256" key="15">
    <source>
        <dbReference type="PIRSR" id="PIRSR006769-2"/>
    </source>
</evidence>
<keyword evidence="9 13" id="KW-0862">Zinc</keyword>
<dbReference type="Pfam" id="PF00383">
    <property type="entry name" value="dCMP_cyt_deam_1"/>
    <property type="match status" value="1"/>
</dbReference>
<keyword evidence="11 13" id="KW-0560">Oxidoreductase</keyword>
<dbReference type="AlphaFoldDB" id="A0A345JPB2"/>
<dbReference type="InterPro" id="IPR050765">
    <property type="entry name" value="Riboflavin_Biosynth_HTPR"/>
</dbReference>
<proteinExistence type="inferred from homology"/>
<dbReference type="EC" id="1.1.1.193" evidence="13"/>
<feature type="binding site" evidence="15">
    <location>
        <position position="202"/>
    </location>
    <ligand>
        <name>NADP(+)</name>
        <dbReference type="ChEBI" id="CHEBI:58349"/>
    </ligand>
</feature>
<evidence type="ECO:0000256" key="5">
    <source>
        <dbReference type="ARBA" id="ARBA00007417"/>
    </source>
</evidence>
<dbReference type="GO" id="GO:0008270">
    <property type="term" value="F:zinc ion binding"/>
    <property type="evidence" value="ECO:0007669"/>
    <property type="project" value="InterPro"/>
</dbReference>
<dbReference type="GO" id="GO:0009231">
    <property type="term" value="P:riboflavin biosynthetic process"/>
    <property type="evidence" value="ECO:0007669"/>
    <property type="project" value="UniProtKB-UniPathway"/>
</dbReference>
<dbReference type="NCBIfam" id="TIGR00326">
    <property type="entry name" value="eubact_ribD"/>
    <property type="match status" value="1"/>
</dbReference>
<keyword evidence="10 13" id="KW-0521">NADP</keyword>
<feature type="binding site" evidence="15">
    <location>
        <position position="170"/>
    </location>
    <ligand>
        <name>substrate</name>
    </ligand>
</feature>
<feature type="binding site" evidence="16">
    <location>
        <position position="86"/>
    </location>
    <ligand>
        <name>Zn(2+)</name>
        <dbReference type="ChEBI" id="CHEBI:29105"/>
        <note>catalytic</note>
    </ligand>
</feature>
<evidence type="ECO:0000259" key="17">
    <source>
        <dbReference type="PROSITE" id="PS51747"/>
    </source>
</evidence>
<comment type="pathway">
    <text evidence="2 13">Cofactor biosynthesis; riboflavin biosynthesis; 5-amino-6-(D-ribitylamino)uracil from GTP: step 2/4.</text>
</comment>
<evidence type="ECO:0000256" key="14">
    <source>
        <dbReference type="PIRSR" id="PIRSR006769-1"/>
    </source>
</evidence>
<feature type="binding site" evidence="15">
    <location>
        <position position="206"/>
    </location>
    <ligand>
        <name>substrate</name>
    </ligand>
</feature>
<evidence type="ECO:0000256" key="3">
    <source>
        <dbReference type="ARBA" id="ARBA00004910"/>
    </source>
</evidence>
<feature type="binding site" evidence="15">
    <location>
        <begin position="298"/>
        <end position="304"/>
    </location>
    <ligand>
        <name>NADP(+)</name>
        <dbReference type="ChEBI" id="CHEBI:58349"/>
    </ligand>
</feature>
<dbReference type="Gene3D" id="3.40.140.10">
    <property type="entry name" value="Cytidine Deaminase, domain 2"/>
    <property type="match status" value="1"/>
</dbReference>
<keyword evidence="8 13" id="KW-0378">Hydrolase</keyword>
<dbReference type="KEGG" id="foo:CGC45_00410"/>
<evidence type="ECO:0000256" key="16">
    <source>
        <dbReference type="PIRSR" id="PIRSR006769-3"/>
    </source>
</evidence>
<comment type="catalytic activity">
    <reaction evidence="13">
        <text>5-amino-6-(5-phospho-D-ribitylamino)uracil + NADP(+) = 5-amino-6-(5-phospho-D-ribosylamino)uracil + NADPH + H(+)</text>
        <dbReference type="Rhea" id="RHEA:17845"/>
        <dbReference type="ChEBI" id="CHEBI:15378"/>
        <dbReference type="ChEBI" id="CHEBI:57783"/>
        <dbReference type="ChEBI" id="CHEBI:58349"/>
        <dbReference type="ChEBI" id="CHEBI:58421"/>
        <dbReference type="ChEBI" id="CHEBI:58453"/>
        <dbReference type="EC" id="1.1.1.193"/>
    </reaction>
</comment>
<evidence type="ECO:0000256" key="10">
    <source>
        <dbReference type="ARBA" id="ARBA00022857"/>
    </source>
</evidence>
<dbReference type="InterPro" id="IPR024072">
    <property type="entry name" value="DHFR-like_dom_sf"/>
</dbReference>
<evidence type="ECO:0000313" key="19">
    <source>
        <dbReference type="Proteomes" id="UP000253862"/>
    </source>
</evidence>
<dbReference type="CDD" id="cd01284">
    <property type="entry name" value="Riboflavin_deaminase-reductase"/>
    <property type="match status" value="1"/>
</dbReference>
<keyword evidence="7 13" id="KW-0479">Metal-binding</keyword>
<dbReference type="InterPro" id="IPR004794">
    <property type="entry name" value="Eubact_RibD"/>
</dbReference>
<reference evidence="18 19" key="1">
    <citation type="submission" date="2017-07" db="EMBL/GenBank/DDBJ databases">
        <title>Complete genome sequences and comparative analysis of the novel pathogen Francisella opportunistica.</title>
        <authorList>
            <person name="Dietrich E.A."/>
            <person name="Kingry L.C."/>
            <person name="Petersen J.M."/>
        </authorList>
    </citation>
    <scope>NUCLEOTIDE SEQUENCE [LARGE SCALE GENOMIC DNA]</scope>
    <source>
        <strain evidence="18 19">14-2155</strain>
    </source>
</reference>
<evidence type="ECO:0000256" key="4">
    <source>
        <dbReference type="ARBA" id="ARBA00005259"/>
    </source>
</evidence>
<dbReference type="OrthoDB" id="9800865at2"/>
<dbReference type="PROSITE" id="PS51747">
    <property type="entry name" value="CYT_DCMP_DEAMINASES_2"/>
    <property type="match status" value="1"/>
</dbReference>
<dbReference type="InterPro" id="IPR002125">
    <property type="entry name" value="CMP_dCMP_dom"/>
</dbReference>
<dbReference type="PANTHER" id="PTHR38011:SF7">
    <property type="entry name" value="2,5-DIAMINO-6-RIBOSYLAMINO-4(3H)-PYRIMIDINONE 5'-PHOSPHATE REDUCTASE"/>
    <property type="match status" value="1"/>
</dbReference>
<dbReference type="RefSeq" id="WP_071628455.1">
    <property type="nucleotide sequence ID" value="NZ_CP022375.1"/>
</dbReference>
<dbReference type="PANTHER" id="PTHR38011">
    <property type="entry name" value="DIHYDROFOLATE REDUCTASE FAMILY PROTEIN (AFU_ORTHOLOGUE AFUA_8G06820)"/>
    <property type="match status" value="1"/>
</dbReference>
<dbReference type="UniPathway" id="UPA00275">
    <property type="reaction ID" value="UER00401"/>
</dbReference>
<comment type="similarity">
    <text evidence="4 13">In the N-terminal section; belongs to the cytidine and deoxycytidylate deaminase family.</text>
</comment>
<organism evidence="18 19">
    <name type="scientific">Francisella opportunistica</name>
    <dbReference type="NCBI Taxonomy" id="2016517"/>
    <lineage>
        <taxon>Bacteria</taxon>
        <taxon>Pseudomonadati</taxon>
        <taxon>Pseudomonadota</taxon>
        <taxon>Gammaproteobacteria</taxon>
        <taxon>Thiotrichales</taxon>
        <taxon>Francisellaceae</taxon>
        <taxon>Francisella</taxon>
    </lineage>
</organism>
<keyword evidence="12" id="KW-0511">Multifunctional enzyme</keyword>
<comment type="function">
    <text evidence="1 13">Converts 2,5-diamino-6-(ribosylamino)-4(3h)-pyrimidinone 5'-phosphate into 5-amino-6-(ribosylamino)-2,4(1h,3h)-pyrimidinedione 5'-phosphate.</text>
</comment>
<feature type="binding site" evidence="15">
    <location>
        <position position="156"/>
    </location>
    <ligand>
        <name>NADP(+)</name>
        <dbReference type="ChEBI" id="CHEBI:58349"/>
    </ligand>
</feature>
<evidence type="ECO:0000256" key="1">
    <source>
        <dbReference type="ARBA" id="ARBA00002151"/>
    </source>
</evidence>
<dbReference type="FunFam" id="3.40.140.10:FF:000025">
    <property type="entry name" value="Riboflavin biosynthesis protein RibD"/>
    <property type="match status" value="1"/>
</dbReference>
<evidence type="ECO:0000256" key="7">
    <source>
        <dbReference type="ARBA" id="ARBA00022723"/>
    </source>
</evidence>
<evidence type="ECO:0000256" key="8">
    <source>
        <dbReference type="ARBA" id="ARBA00022801"/>
    </source>
</evidence>
<comment type="similarity">
    <text evidence="5 13">In the C-terminal section; belongs to the HTP reductase family.</text>
</comment>
<dbReference type="SUPFAM" id="SSF53597">
    <property type="entry name" value="Dihydrofolate reductase-like"/>
    <property type="match status" value="1"/>
</dbReference>
<dbReference type="InterPro" id="IPR016192">
    <property type="entry name" value="APOBEC/CMP_deaminase_Zn-bd"/>
</dbReference>
<dbReference type="InterPro" id="IPR016193">
    <property type="entry name" value="Cytidine_deaminase-like"/>
</dbReference>
<evidence type="ECO:0000256" key="12">
    <source>
        <dbReference type="ARBA" id="ARBA00023268"/>
    </source>
</evidence>
<evidence type="ECO:0000256" key="11">
    <source>
        <dbReference type="ARBA" id="ARBA00023002"/>
    </source>
</evidence>
<feature type="binding site" evidence="15">
    <location>
        <position position="209"/>
    </location>
    <ligand>
        <name>substrate</name>
    </ligand>
</feature>
<dbReference type="Proteomes" id="UP000253862">
    <property type="component" value="Chromosome"/>
</dbReference>
<comment type="cofactor">
    <cofactor evidence="13 16">
        <name>Zn(2+)</name>
        <dbReference type="ChEBI" id="CHEBI:29105"/>
    </cofactor>
    <text evidence="13 16">Binds 1 zinc ion.</text>
</comment>
<dbReference type="Gene3D" id="3.40.430.10">
    <property type="entry name" value="Dihydrofolate Reductase, subunit A"/>
    <property type="match status" value="1"/>
</dbReference>
<feature type="binding site" evidence="16">
    <location>
        <position position="52"/>
    </location>
    <ligand>
        <name>Zn(2+)</name>
        <dbReference type="ChEBI" id="CHEBI:29105"/>
        <note>catalytic</note>
    </ligand>
</feature>
<feature type="active site" description="Proton donor" evidence="14">
    <location>
        <position position="54"/>
    </location>
</feature>
<evidence type="ECO:0000256" key="9">
    <source>
        <dbReference type="ARBA" id="ARBA00022833"/>
    </source>
</evidence>
<feature type="domain" description="CMP/dCMP-type deaminase" evidence="17">
    <location>
        <begin position="3"/>
        <end position="125"/>
    </location>
</feature>
<sequence>MKNFDKYYMQQALTLANRGRLTVSPNPMVGCIVVKNGAIVSEGWHAMAGKAHAEIYAIAKAGIQARNSTMYVTLEPCCHKGRTGPCTDAIINAGIKKVIIATLDPNPKVAGKGVDKLRNAGIAVEVGLLEKQAQELNKIFFHYQKTKKPFVYAKWAMSLDGKIAVNGNDSKKISSHQAFVHTHQLRNICDAILIGKQTLIDDNPRLDVRISINKIKNPTRFILFNHLTAINHQWQVLDQNHAKTIFVCAKISAQVAAKLNQLGIEYWLLPQSRDQVCLGSLLEKLGNMGITSLLVEGGNKTLHSFINQKLVNEFYTYLAPVIIAGYNSKQQLRFNQVSLSSDVIINSCFKENSNV</sequence>
<dbReference type="Pfam" id="PF01872">
    <property type="entry name" value="RibD_C"/>
    <property type="match status" value="1"/>
</dbReference>
<feature type="binding site" evidence="16">
    <location>
        <position position="77"/>
    </location>
    <ligand>
        <name>Zn(2+)</name>
        <dbReference type="ChEBI" id="CHEBI:29105"/>
        <note>catalytic</note>
    </ligand>
</feature>
<dbReference type="EC" id="3.5.4.26" evidence="13"/>
<dbReference type="PROSITE" id="PS00903">
    <property type="entry name" value="CYT_DCMP_DEAMINASES_1"/>
    <property type="match status" value="1"/>
</dbReference>
<comment type="catalytic activity">
    <reaction evidence="13">
        <text>2,5-diamino-6-hydroxy-4-(5-phosphoribosylamino)-pyrimidine + H2O + H(+) = 5-amino-6-(5-phospho-D-ribosylamino)uracil + NH4(+)</text>
        <dbReference type="Rhea" id="RHEA:21868"/>
        <dbReference type="ChEBI" id="CHEBI:15377"/>
        <dbReference type="ChEBI" id="CHEBI:15378"/>
        <dbReference type="ChEBI" id="CHEBI:28938"/>
        <dbReference type="ChEBI" id="CHEBI:58453"/>
        <dbReference type="ChEBI" id="CHEBI:58614"/>
        <dbReference type="EC" id="3.5.4.26"/>
    </reaction>
</comment>
<protein>
    <recommendedName>
        <fullName evidence="13">Riboflavin biosynthesis protein RibD</fullName>
    </recommendedName>
    <domain>
        <recommendedName>
            <fullName evidence="13">Diaminohydroxyphosphoribosylaminopyrimidine deaminase</fullName>
            <shortName evidence="13">DRAP deaminase</shortName>
            <ecNumber evidence="13">3.5.4.26</ecNumber>
        </recommendedName>
        <alternativeName>
            <fullName evidence="13">Riboflavin-specific deaminase</fullName>
        </alternativeName>
    </domain>
    <domain>
        <recommendedName>
            <fullName evidence="13">5-amino-6-(5-phosphoribosylamino)uracil reductase</fullName>
            <ecNumber evidence="13">1.1.1.193</ecNumber>
        </recommendedName>
        <alternativeName>
            <fullName evidence="13">HTP reductase</fullName>
        </alternativeName>
    </domain>
</protein>
<name>A0A345JPB2_9GAMM</name>
<evidence type="ECO:0000256" key="2">
    <source>
        <dbReference type="ARBA" id="ARBA00004882"/>
    </source>
</evidence>
<keyword evidence="6 13" id="KW-0686">Riboflavin biosynthesis</keyword>
<accession>A0A345JPB2</accession>
<feature type="binding site" evidence="15">
    <location>
        <position position="186"/>
    </location>
    <ligand>
        <name>substrate</name>
    </ligand>
</feature>
<comment type="pathway">
    <text evidence="3 13">Cofactor biosynthesis; riboflavin biosynthesis; 5-amino-6-(D-ribitylamino)uracil from GTP: step 3/4.</text>
</comment>
<dbReference type="InterPro" id="IPR002734">
    <property type="entry name" value="RibDG_C"/>
</dbReference>
<dbReference type="PIRSF" id="PIRSF006769">
    <property type="entry name" value="RibD"/>
    <property type="match status" value="1"/>
</dbReference>
<gene>
    <name evidence="18" type="primary">ribD</name>
    <name evidence="18" type="ORF">CGC43_00410</name>
</gene>
<keyword evidence="19" id="KW-1185">Reference proteome</keyword>
<feature type="binding site" evidence="15">
    <location>
        <position position="296"/>
    </location>
    <ligand>
        <name>substrate</name>
    </ligand>
</feature>
<feature type="binding site" evidence="15">
    <location>
        <position position="198"/>
    </location>
    <ligand>
        <name>NADP(+)</name>
        <dbReference type="ChEBI" id="CHEBI:58349"/>
    </ligand>
</feature>
<dbReference type="SUPFAM" id="SSF53927">
    <property type="entry name" value="Cytidine deaminase-like"/>
    <property type="match status" value="1"/>
</dbReference>